<sequence length="68" mass="7374">MIGCDRCRAGTQPWRVATMPLAQWRGRSGSSDDSRGEASPSGFVAAVRQGPSRGQRFGTHLPRDNSRS</sequence>
<proteinExistence type="predicted"/>
<dbReference type="AlphaFoldDB" id="A0A4Q1V586"/>
<gene>
    <name evidence="2" type="ORF">B5V03_17705</name>
</gene>
<evidence type="ECO:0000313" key="2">
    <source>
        <dbReference type="EMBL" id="RXT46000.1"/>
    </source>
</evidence>
<keyword evidence="3" id="KW-1185">Reference proteome</keyword>
<evidence type="ECO:0000313" key="3">
    <source>
        <dbReference type="Proteomes" id="UP000290819"/>
    </source>
</evidence>
<dbReference type="Proteomes" id="UP000290819">
    <property type="component" value="Unassembled WGS sequence"/>
</dbReference>
<feature type="region of interest" description="Disordered" evidence="1">
    <location>
        <begin position="18"/>
        <end position="68"/>
    </location>
</feature>
<organism evidence="2 3">
    <name type="scientific">Bradyrhizobium betae</name>
    <dbReference type="NCBI Taxonomy" id="244734"/>
    <lineage>
        <taxon>Bacteria</taxon>
        <taxon>Pseudomonadati</taxon>
        <taxon>Pseudomonadota</taxon>
        <taxon>Alphaproteobacteria</taxon>
        <taxon>Hyphomicrobiales</taxon>
        <taxon>Nitrobacteraceae</taxon>
        <taxon>Bradyrhizobium</taxon>
    </lineage>
</organism>
<accession>A0A4Q1V586</accession>
<protein>
    <submittedName>
        <fullName evidence="2">Uncharacterized protein</fullName>
    </submittedName>
</protein>
<evidence type="ECO:0000256" key="1">
    <source>
        <dbReference type="SAM" id="MobiDB-lite"/>
    </source>
</evidence>
<dbReference type="EMBL" id="MZXW01000020">
    <property type="protein sequence ID" value="RXT46000.1"/>
    <property type="molecule type" value="Genomic_DNA"/>
</dbReference>
<name>A0A4Q1V586_9BRAD</name>
<reference evidence="2 3" key="1">
    <citation type="submission" date="2017-03" db="EMBL/GenBank/DDBJ databases">
        <authorList>
            <person name="Safronova V.I."/>
            <person name="Sazanova A.L."/>
            <person name="Chirak E.R."/>
        </authorList>
    </citation>
    <scope>NUCLEOTIDE SEQUENCE [LARGE SCALE GENOMIC DNA]</scope>
    <source>
        <strain evidence="2 3">Opo-243</strain>
    </source>
</reference>
<comment type="caution">
    <text evidence="2">The sequence shown here is derived from an EMBL/GenBank/DDBJ whole genome shotgun (WGS) entry which is preliminary data.</text>
</comment>